<proteinExistence type="predicted"/>
<sequence>MLITCRVIGDEEKSIKVLNDHRCSRRVNSRLLHCHGIRGPFAELALFAAASSGDELAQVGSRAPRSQYTQGHYKRSFLSSLYTTADSESDEPIRKNKPDTKRCPAESDTLYEADHIPSADLHERKSPLQTERRHRRGHGRVTVFAGPFAELALFAAASSGDELAQ</sequence>
<reference evidence="2 3" key="1">
    <citation type="submission" date="2020-02" db="EMBL/GenBank/DDBJ databases">
        <authorList>
            <person name="Ferguson B K."/>
        </authorList>
    </citation>
    <scope>NUCLEOTIDE SEQUENCE [LARGE SCALE GENOMIC DNA]</scope>
</reference>
<feature type="non-terminal residue" evidence="2">
    <location>
        <position position="165"/>
    </location>
</feature>
<dbReference type="EMBL" id="CADCXV010001303">
    <property type="protein sequence ID" value="CAB0043305.1"/>
    <property type="molecule type" value="Genomic_DNA"/>
</dbReference>
<accession>A0A6H5J142</accession>
<feature type="region of interest" description="Disordered" evidence="1">
    <location>
        <begin position="84"/>
        <end position="139"/>
    </location>
</feature>
<gene>
    <name evidence="2" type="ORF">TBRA_LOCUS14893</name>
</gene>
<dbReference type="AlphaFoldDB" id="A0A6H5J142"/>
<evidence type="ECO:0000256" key="1">
    <source>
        <dbReference type="SAM" id="MobiDB-lite"/>
    </source>
</evidence>
<evidence type="ECO:0000313" key="2">
    <source>
        <dbReference type="EMBL" id="CAB0043305.1"/>
    </source>
</evidence>
<feature type="compositionally biased region" description="Basic and acidic residues" evidence="1">
    <location>
        <begin position="112"/>
        <end position="126"/>
    </location>
</feature>
<keyword evidence="3" id="KW-1185">Reference proteome</keyword>
<feature type="compositionally biased region" description="Basic and acidic residues" evidence="1">
    <location>
        <begin position="91"/>
        <end position="105"/>
    </location>
</feature>
<name>A0A6H5J142_9HYME</name>
<evidence type="ECO:0000313" key="3">
    <source>
        <dbReference type="Proteomes" id="UP000479190"/>
    </source>
</evidence>
<organism evidence="2 3">
    <name type="scientific">Trichogramma brassicae</name>
    <dbReference type="NCBI Taxonomy" id="86971"/>
    <lineage>
        <taxon>Eukaryota</taxon>
        <taxon>Metazoa</taxon>
        <taxon>Ecdysozoa</taxon>
        <taxon>Arthropoda</taxon>
        <taxon>Hexapoda</taxon>
        <taxon>Insecta</taxon>
        <taxon>Pterygota</taxon>
        <taxon>Neoptera</taxon>
        <taxon>Endopterygota</taxon>
        <taxon>Hymenoptera</taxon>
        <taxon>Apocrita</taxon>
        <taxon>Proctotrupomorpha</taxon>
        <taxon>Chalcidoidea</taxon>
        <taxon>Trichogrammatidae</taxon>
        <taxon>Trichogramma</taxon>
    </lineage>
</organism>
<protein>
    <submittedName>
        <fullName evidence="2">Uncharacterized protein</fullName>
    </submittedName>
</protein>
<dbReference type="Proteomes" id="UP000479190">
    <property type="component" value="Unassembled WGS sequence"/>
</dbReference>